<dbReference type="OrthoDB" id="1741251at2759"/>
<gene>
    <name evidence="2" type="ORF">GOBAR_AA13804</name>
</gene>
<name>A0A2P5XU27_GOSBA</name>
<dbReference type="InterPro" id="IPR057314">
    <property type="entry name" value="PUB2-4-like_N"/>
</dbReference>
<evidence type="ECO:0000259" key="1">
    <source>
        <dbReference type="Pfam" id="PF25240"/>
    </source>
</evidence>
<dbReference type="EMBL" id="KZ664225">
    <property type="protein sequence ID" value="PPS06849.1"/>
    <property type="molecule type" value="Genomic_DNA"/>
</dbReference>
<feature type="domain" description="PUB2-4-like N-terminal" evidence="1">
    <location>
        <begin position="2"/>
        <end position="92"/>
    </location>
</feature>
<evidence type="ECO:0000313" key="3">
    <source>
        <dbReference type="Proteomes" id="UP000239757"/>
    </source>
</evidence>
<protein>
    <recommendedName>
        <fullName evidence="1">PUB2-4-like N-terminal domain-containing protein</fullName>
    </recommendedName>
</protein>
<sequence length="116" mass="13140">MDTTSVRCLVNSISRFIHLVSCQAIKVAPVEKDYRNMVIVLKLLKPLLDDVIECEIPSDDILCKECEELDMLVNEAREFMENWCPKMSKIHRFIEENLNDTLLGISANGGEAAISL</sequence>
<organism evidence="2 3">
    <name type="scientific">Gossypium barbadense</name>
    <name type="common">Sea Island cotton</name>
    <name type="synonym">Hibiscus barbadensis</name>
    <dbReference type="NCBI Taxonomy" id="3634"/>
    <lineage>
        <taxon>Eukaryota</taxon>
        <taxon>Viridiplantae</taxon>
        <taxon>Streptophyta</taxon>
        <taxon>Embryophyta</taxon>
        <taxon>Tracheophyta</taxon>
        <taxon>Spermatophyta</taxon>
        <taxon>Magnoliopsida</taxon>
        <taxon>eudicotyledons</taxon>
        <taxon>Gunneridae</taxon>
        <taxon>Pentapetalae</taxon>
        <taxon>rosids</taxon>
        <taxon>malvids</taxon>
        <taxon>Malvales</taxon>
        <taxon>Malvaceae</taxon>
        <taxon>Malvoideae</taxon>
        <taxon>Gossypium</taxon>
    </lineage>
</organism>
<dbReference type="Pfam" id="PF25240">
    <property type="entry name" value="PUB2_N"/>
    <property type="match status" value="1"/>
</dbReference>
<reference evidence="2 3" key="1">
    <citation type="submission" date="2015-01" db="EMBL/GenBank/DDBJ databases">
        <title>Genome of allotetraploid Gossypium barbadense reveals genomic plasticity and fiber elongation in cotton evolution.</title>
        <authorList>
            <person name="Chen X."/>
            <person name="Liu X."/>
            <person name="Zhao B."/>
            <person name="Zheng H."/>
            <person name="Hu Y."/>
            <person name="Lu G."/>
            <person name="Yang C."/>
            <person name="Chen J."/>
            <person name="Shan C."/>
            <person name="Zhang L."/>
            <person name="Zhou Y."/>
            <person name="Wang L."/>
            <person name="Guo W."/>
            <person name="Bai Y."/>
            <person name="Ruan J."/>
            <person name="Shangguan X."/>
            <person name="Mao Y."/>
            <person name="Jiang J."/>
            <person name="Zhu Y."/>
            <person name="Lei J."/>
            <person name="Kang H."/>
            <person name="Chen S."/>
            <person name="He X."/>
            <person name="Wang R."/>
            <person name="Wang Y."/>
            <person name="Chen J."/>
            <person name="Wang L."/>
            <person name="Yu S."/>
            <person name="Wang B."/>
            <person name="Wei J."/>
            <person name="Song S."/>
            <person name="Lu X."/>
            <person name="Gao Z."/>
            <person name="Gu W."/>
            <person name="Deng X."/>
            <person name="Ma D."/>
            <person name="Wang S."/>
            <person name="Liang W."/>
            <person name="Fang L."/>
            <person name="Cai C."/>
            <person name="Zhu X."/>
            <person name="Zhou B."/>
            <person name="Zhang Y."/>
            <person name="Chen Z."/>
            <person name="Xu S."/>
            <person name="Zhu R."/>
            <person name="Wang S."/>
            <person name="Zhang T."/>
            <person name="Zhao G."/>
        </authorList>
    </citation>
    <scope>NUCLEOTIDE SEQUENCE [LARGE SCALE GENOMIC DNA]</scope>
    <source>
        <strain evidence="3">cv. Xinhai21</strain>
        <tissue evidence="2">Leaf</tissue>
    </source>
</reference>
<accession>A0A2P5XU27</accession>
<dbReference type="AlphaFoldDB" id="A0A2P5XU27"/>
<evidence type="ECO:0000313" key="2">
    <source>
        <dbReference type="EMBL" id="PPS06849.1"/>
    </source>
</evidence>
<dbReference type="Proteomes" id="UP000239757">
    <property type="component" value="Unassembled WGS sequence"/>
</dbReference>
<proteinExistence type="predicted"/>